<organism evidence="1">
    <name type="scientific">Cacopsylla melanoneura</name>
    <dbReference type="NCBI Taxonomy" id="428564"/>
    <lineage>
        <taxon>Eukaryota</taxon>
        <taxon>Metazoa</taxon>
        <taxon>Ecdysozoa</taxon>
        <taxon>Arthropoda</taxon>
        <taxon>Hexapoda</taxon>
        <taxon>Insecta</taxon>
        <taxon>Pterygota</taxon>
        <taxon>Neoptera</taxon>
        <taxon>Paraneoptera</taxon>
        <taxon>Hemiptera</taxon>
        <taxon>Sternorrhyncha</taxon>
        <taxon>Psylloidea</taxon>
        <taxon>Psyllidae</taxon>
        <taxon>Psyllinae</taxon>
        <taxon>Cacopsylla</taxon>
    </lineage>
</organism>
<reference evidence="1" key="1">
    <citation type="submission" date="2021-05" db="EMBL/GenBank/DDBJ databases">
        <authorList>
            <person name="Alioto T."/>
            <person name="Alioto T."/>
            <person name="Gomez Garrido J."/>
        </authorList>
    </citation>
    <scope>NUCLEOTIDE SEQUENCE</scope>
</reference>
<accession>A0A8D9BDH3</accession>
<proteinExistence type="predicted"/>
<protein>
    <submittedName>
        <fullName evidence="1">Uncharacterized protein</fullName>
    </submittedName>
</protein>
<dbReference type="PROSITE" id="PS51257">
    <property type="entry name" value="PROKAR_LIPOPROTEIN"/>
    <property type="match status" value="1"/>
</dbReference>
<name>A0A8D9BDH3_9HEMI</name>
<dbReference type="AlphaFoldDB" id="A0A8D9BDH3"/>
<evidence type="ECO:0000313" key="1">
    <source>
        <dbReference type="EMBL" id="CAG6779466.1"/>
    </source>
</evidence>
<dbReference type="EMBL" id="HBUF01614212">
    <property type="protein sequence ID" value="CAG6779466.1"/>
    <property type="molecule type" value="Transcribed_RNA"/>
</dbReference>
<sequence length="162" mass="17531">MFFLVRWRCFFGSCGFPSLMAASCCFLSLHVMSHSSSMVASTAWSTSVCFPAPTAKLSPHHFFSPSSSALVFSPTFPYLLAGVLNHFSPTPADGGEHRRLTVWGFDLTGHGALAAVGLLFNEYLYTFLDHQFNIMTDVLGMTARVAACSLVYRKVGTGAAMG</sequence>